<dbReference type="PANTHER" id="PTHR23065:SF15">
    <property type="entry name" value="AT02057P"/>
    <property type="match status" value="1"/>
</dbReference>
<evidence type="ECO:0000256" key="2">
    <source>
        <dbReference type="SAM" id="MobiDB-lite"/>
    </source>
</evidence>
<organism evidence="3 4">
    <name type="scientific">Paramuricea clavata</name>
    <name type="common">Red gorgonian</name>
    <name type="synonym">Violescent sea-whip</name>
    <dbReference type="NCBI Taxonomy" id="317549"/>
    <lineage>
        <taxon>Eukaryota</taxon>
        <taxon>Metazoa</taxon>
        <taxon>Cnidaria</taxon>
        <taxon>Anthozoa</taxon>
        <taxon>Octocorallia</taxon>
        <taxon>Malacalcyonacea</taxon>
        <taxon>Plexauridae</taxon>
        <taxon>Paramuricea</taxon>
    </lineage>
</organism>
<name>A0A7D9I3A6_PARCT</name>
<feature type="compositionally biased region" description="Basic and acidic residues" evidence="2">
    <location>
        <begin position="361"/>
        <end position="380"/>
    </location>
</feature>
<dbReference type="InterPro" id="IPR001060">
    <property type="entry name" value="FCH_dom"/>
</dbReference>
<feature type="compositionally biased region" description="Basic and acidic residues" evidence="2">
    <location>
        <begin position="305"/>
        <end position="318"/>
    </location>
</feature>
<evidence type="ECO:0000313" key="3">
    <source>
        <dbReference type="EMBL" id="CAB3996520.1"/>
    </source>
</evidence>
<keyword evidence="4" id="KW-1185">Reference proteome</keyword>
<dbReference type="Proteomes" id="UP001152795">
    <property type="component" value="Unassembled WGS sequence"/>
</dbReference>
<reference evidence="3" key="1">
    <citation type="submission" date="2020-04" db="EMBL/GenBank/DDBJ databases">
        <authorList>
            <person name="Alioto T."/>
            <person name="Alioto T."/>
            <person name="Gomez Garrido J."/>
        </authorList>
    </citation>
    <scope>NUCLEOTIDE SEQUENCE</scope>
    <source>
        <strain evidence="3">A484AB</strain>
    </source>
</reference>
<dbReference type="InterPro" id="IPR031160">
    <property type="entry name" value="F_BAR_dom"/>
</dbReference>
<dbReference type="InterPro" id="IPR054713">
    <property type="entry name" value="GMIP/FCHO2-like_FCH"/>
</dbReference>
<feature type="region of interest" description="Disordered" evidence="2">
    <location>
        <begin position="293"/>
        <end position="380"/>
    </location>
</feature>
<dbReference type="SUPFAM" id="SSF103657">
    <property type="entry name" value="BAR/IMD domain-like"/>
    <property type="match status" value="1"/>
</dbReference>
<dbReference type="EMBL" id="CACRXK020002885">
    <property type="protein sequence ID" value="CAB3996520.1"/>
    <property type="molecule type" value="Genomic_DNA"/>
</dbReference>
<proteinExistence type="predicted"/>
<sequence>MVYFEDNFWGEKNNGYDVLYHTMKHGMNASRELAEFIRDRATIEEGYAKSLSKICKPTNAGISLGTFEPCWNIVKSSTEILANSYTQAVQQLHDLIKAVRDYGEAQKENQKALKDDLTATSEVVTSIQTKTAAVLKAKDTYYSRCQEFEKVKKETTNAKDIEKAEQKKIRAGEEYKVLIEKREEVRKTFHSKMIETSKKFEEIENNHLKTMSEHLISYIGTLETGQEAVQKVIAHFRTQVKELTADKLLDQFAKEKGTGRDVPVEIVFEEFAATGSLVDIEVQESPNLNIRTQSISAFRKKRKEKDKEKEKETKEKKERKTKKKKEKEKIQTPNGTIETSPEANPAEALPGNDDGMEVDEEGYRIIPKDTENILSSHVEE</sequence>
<evidence type="ECO:0000256" key="1">
    <source>
        <dbReference type="ARBA" id="ARBA00023054"/>
    </source>
</evidence>
<dbReference type="PANTHER" id="PTHR23065">
    <property type="entry name" value="PROLINE-SERINE-THREONINE PHOSPHATASE INTERACTING PROTEIN 1"/>
    <property type="match status" value="1"/>
</dbReference>
<keyword evidence="1" id="KW-0175">Coiled coil</keyword>
<evidence type="ECO:0000313" key="4">
    <source>
        <dbReference type="Proteomes" id="UP001152795"/>
    </source>
</evidence>
<dbReference type="Gene3D" id="1.20.1270.60">
    <property type="entry name" value="Arfaptin homology (AH) domain/BAR domain"/>
    <property type="match status" value="1"/>
</dbReference>
<accession>A0A7D9I3A6</accession>
<dbReference type="SMART" id="SM00055">
    <property type="entry name" value="FCH"/>
    <property type="match status" value="1"/>
</dbReference>
<gene>
    <name evidence="3" type="ORF">PACLA_8A018389</name>
</gene>
<protein>
    <submittedName>
        <fullName evidence="3">F-BAR domain only 2-like</fullName>
    </submittedName>
</protein>
<dbReference type="Pfam" id="PF22699">
    <property type="entry name" value="GMIP-like_FCH"/>
    <property type="match status" value="1"/>
</dbReference>
<dbReference type="AlphaFoldDB" id="A0A7D9I3A6"/>
<comment type="caution">
    <text evidence="3">The sequence shown here is derived from an EMBL/GenBank/DDBJ whole genome shotgun (WGS) entry which is preliminary data.</text>
</comment>
<dbReference type="InterPro" id="IPR027267">
    <property type="entry name" value="AH/BAR_dom_sf"/>
</dbReference>
<dbReference type="PROSITE" id="PS51741">
    <property type="entry name" value="F_BAR"/>
    <property type="match status" value="1"/>
</dbReference>
<feature type="compositionally biased region" description="Polar residues" evidence="2">
    <location>
        <begin position="331"/>
        <end position="342"/>
    </location>
</feature>
<dbReference type="GO" id="GO:0005737">
    <property type="term" value="C:cytoplasm"/>
    <property type="evidence" value="ECO:0007669"/>
    <property type="project" value="TreeGrafter"/>
</dbReference>
<dbReference type="GO" id="GO:0005886">
    <property type="term" value="C:plasma membrane"/>
    <property type="evidence" value="ECO:0007669"/>
    <property type="project" value="TreeGrafter"/>
</dbReference>
<dbReference type="OrthoDB" id="5593455at2759"/>